<keyword evidence="2" id="KW-1185">Reference proteome</keyword>
<reference evidence="2" key="1">
    <citation type="journal article" date="2019" name="Int. J. Syst. Evol. Microbiol.">
        <title>The Global Catalogue of Microorganisms (GCM) 10K type strain sequencing project: providing services to taxonomists for standard genome sequencing and annotation.</title>
        <authorList>
            <consortium name="The Broad Institute Genomics Platform"/>
            <consortium name="The Broad Institute Genome Sequencing Center for Infectious Disease"/>
            <person name="Wu L."/>
            <person name="Ma J."/>
        </authorList>
    </citation>
    <scope>NUCLEOTIDE SEQUENCE [LARGE SCALE GENOMIC DNA]</scope>
    <source>
        <strain evidence="2">NBRC 113072</strain>
    </source>
</reference>
<evidence type="ECO:0000313" key="1">
    <source>
        <dbReference type="EMBL" id="GMA40103.1"/>
    </source>
</evidence>
<gene>
    <name evidence="1" type="ORF">GCM10025883_21480</name>
</gene>
<dbReference type="Proteomes" id="UP001157126">
    <property type="component" value="Unassembled WGS sequence"/>
</dbReference>
<dbReference type="Pfam" id="PF06224">
    <property type="entry name" value="AlkZ-like"/>
    <property type="match status" value="1"/>
</dbReference>
<protein>
    <submittedName>
        <fullName evidence="1">Uncharacterized protein</fullName>
    </submittedName>
</protein>
<sequence>MPHVDHSWDELAGLALARHFPQVAGQGEESVVEMLRRIGPIQAQTARSPYLALAARLPGVELEVISAAYERHAIVRGSTIRGTVHTSTPADHRVLDALTRIGQRALWARTLRLVDTSLEDVWAGIERFAAHAWRTPTDLAEHLRAWISTHDPSASPRLDDQAGRYFAFGHGGLLRRPLTGGWQGQGLPATAPHRPCWTTPRTATGCRPTRGLPSMLRSVVI</sequence>
<proteinExistence type="predicted"/>
<dbReference type="InterPro" id="IPR009351">
    <property type="entry name" value="AlkZ-like"/>
</dbReference>
<evidence type="ECO:0000313" key="2">
    <source>
        <dbReference type="Proteomes" id="UP001157126"/>
    </source>
</evidence>
<accession>A0ABQ6IQB1</accession>
<dbReference type="EMBL" id="BSUO01000001">
    <property type="protein sequence ID" value="GMA40103.1"/>
    <property type="molecule type" value="Genomic_DNA"/>
</dbReference>
<organism evidence="1 2">
    <name type="scientific">Mobilicoccus caccae</name>
    <dbReference type="NCBI Taxonomy" id="1859295"/>
    <lineage>
        <taxon>Bacteria</taxon>
        <taxon>Bacillati</taxon>
        <taxon>Actinomycetota</taxon>
        <taxon>Actinomycetes</taxon>
        <taxon>Micrococcales</taxon>
        <taxon>Dermatophilaceae</taxon>
        <taxon>Mobilicoccus</taxon>
    </lineage>
</organism>
<comment type="caution">
    <text evidence="1">The sequence shown here is derived from an EMBL/GenBank/DDBJ whole genome shotgun (WGS) entry which is preliminary data.</text>
</comment>
<name>A0ABQ6IQB1_9MICO</name>